<dbReference type="InterPro" id="IPR006477">
    <property type="entry name" value="Yir_bir_cir"/>
</dbReference>
<sequence length="307" mass="35488">MDKKVCEKFQDIEGWFLGENQFNHPEYLQKYCISNCDINLDKINAGCLYLLDQFYKHDGMFPSPSNGNPYIVDNIFIWLSYMLNLKKTNNHDNMQYFYSNYIEKRNTYKEHISGLTGYNNYKELIDERKDFLDMDKNIVSKFYEALKSLCKLYNELGDGNKNCKNYLEDNEFDKKYEELKKNTSITGNHSYNQLLTTLLKDYDGFKKECKLALSPPSDETKQNLGQTPVGISGEDGDNLGQLLAQESELNPESSSEVTSSSSSITSKLIPVLLILGAIPIFLGIAYKYSLFGFRKRVQKHLREKLTK</sequence>
<dbReference type="VEuPathDB" id="PlasmoDB:Py17XNL_000303801"/>
<keyword evidence="1" id="KW-0472">Membrane</keyword>
<gene>
    <name evidence="3" type="ORF">PY17X_0320901</name>
    <name evidence="2" type="ORF">PYYM_0041200</name>
</gene>
<dbReference type="KEGG" id="pyo:PY17X_0320901"/>
<keyword evidence="1" id="KW-1133">Transmembrane helix</keyword>
<dbReference type="VEuPathDB" id="PlasmoDB:PY17X_0320901"/>
<evidence type="ECO:0000313" key="2">
    <source>
        <dbReference type="EMBL" id="CDS44633.1"/>
    </source>
</evidence>
<dbReference type="VEuPathDB" id="PlasmoDB:PYYM_0041200"/>
<reference evidence="2 4" key="1">
    <citation type="journal article" date="2014" name="BMC Biol.">
        <title>A comprehensive evaluation of rodent malaria parasite genomes and gene expression.</title>
        <authorList>
            <person name="Otto T.D."/>
            <person name="Bohme U."/>
            <person name="Jackson A.P."/>
            <person name="Hunt M."/>
            <person name="Franke-Fayard B."/>
            <person name="Hoeijmakers W.A."/>
            <person name="Religa A.A."/>
            <person name="Robertson L."/>
            <person name="Sanders M."/>
            <person name="Ogun S.A."/>
            <person name="Cunningham D."/>
            <person name="Erhart A."/>
            <person name="Billker O."/>
            <person name="Khan S.M."/>
            <person name="Stunnenberg H.G."/>
            <person name="Langhorne J."/>
            <person name="Holder A.A."/>
            <person name="Waters A.P."/>
            <person name="Newbold C.I."/>
            <person name="Pain A."/>
            <person name="Berriman M."/>
            <person name="Janse C.J."/>
        </authorList>
    </citation>
    <scope>NUCLEOTIDE SEQUENCE</scope>
    <source>
        <strain evidence="3 4">17X</strain>
        <strain evidence="2">YM</strain>
    </source>
</reference>
<evidence type="ECO:0000256" key="1">
    <source>
        <dbReference type="SAM" id="Phobius"/>
    </source>
</evidence>
<organism evidence="2">
    <name type="scientific">Plasmodium yoelii</name>
    <dbReference type="NCBI Taxonomy" id="5861"/>
    <lineage>
        <taxon>Eukaryota</taxon>
        <taxon>Sar</taxon>
        <taxon>Alveolata</taxon>
        <taxon>Apicomplexa</taxon>
        <taxon>Aconoidasida</taxon>
        <taxon>Haemosporida</taxon>
        <taxon>Plasmodiidae</taxon>
        <taxon>Plasmodium</taxon>
        <taxon>Plasmodium (Vinckeia)</taxon>
    </lineage>
</organism>
<proteinExistence type="predicted"/>
<keyword evidence="1" id="KW-0812">Transmembrane</keyword>
<evidence type="ECO:0000313" key="4">
    <source>
        <dbReference type="Proteomes" id="UP000072874"/>
    </source>
</evidence>
<reference evidence="2" key="3">
    <citation type="submission" date="2014-05" db="EMBL/GenBank/DDBJ databases">
        <authorList>
            <person name="Aslett A.Martin."/>
            <person name="De Silva Nishadi"/>
        </authorList>
    </citation>
    <scope>NUCLEOTIDE SEQUENCE</scope>
    <source>
        <strain evidence="2">YM</strain>
    </source>
</reference>
<dbReference type="GeneID" id="34859717"/>
<dbReference type="EMBL" id="LM993657">
    <property type="protein sequence ID" value="VTZ72743.1"/>
    <property type="molecule type" value="Genomic_DNA"/>
</dbReference>
<reference evidence="3" key="2">
    <citation type="submission" date="2014-05" db="EMBL/GenBank/DDBJ databases">
        <authorList>
            <person name="Aslett M.A."/>
            <person name="De Silva N."/>
        </authorList>
    </citation>
    <scope>NUCLEOTIDE SEQUENCE</scope>
    <source>
        <strain evidence="3">17X</strain>
    </source>
</reference>
<feature type="transmembrane region" description="Helical" evidence="1">
    <location>
        <begin position="268"/>
        <end position="286"/>
    </location>
</feature>
<dbReference type="OrthoDB" id="373300at2759"/>
<reference evidence="3" key="4">
    <citation type="submission" date="2019-05" db="EMBL/GenBank/DDBJ databases">
        <authorList>
            <consortium name="Pathogen Informatics"/>
        </authorList>
    </citation>
    <scope>NUCLEOTIDE SEQUENCE</scope>
    <source>
        <strain evidence="3">17X</strain>
    </source>
</reference>
<dbReference type="Pfam" id="PF06022">
    <property type="entry name" value="Cir_Bir_Yir"/>
    <property type="match status" value="1"/>
</dbReference>
<accession>A0A077X6C3</accession>
<dbReference type="VEuPathDB" id="PlasmoDB:PY03784"/>
<dbReference type="RefSeq" id="XP_022813227.1">
    <property type="nucleotide sequence ID" value="XM_022955454.1"/>
</dbReference>
<name>A0A077X6C3_PLAYE</name>
<dbReference type="EMBL" id="LK023193">
    <property type="protein sequence ID" value="CDS44633.1"/>
    <property type="molecule type" value="Genomic_DNA"/>
</dbReference>
<evidence type="ECO:0000313" key="3">
    <source>
        <dbReference type="EMBL" id="VTZ72743.1"/>
    </source>
</evidence>
<dbReference type="AlphaFoldDB" id="A0A077X6C3"/>
<dbReference type="Proteomes" id="UP000072874">
    <property type="component" value="Chromosome 3"/>
</dbReference>
<protein>
    <submittedName>
        <fullName evidence="2">YIR protein</fullName>
    </submittedName>
</protein>
<dbReference type="NCBIfam" id="TIGR01590">
    <property type="entry name" value="yir-bir-cir_Pla"/>
    <property type="match status" value="1"/>
</dbReference>